<dbReference type="InterPro" id="IPR036291">
    <property type="entry name" value="NAD(P)-bd_dom_sf"/>
</dbReference>
<evidence type="ECO:0000313" key="15">
    <source>
        <dbReference type="Proteomes" id="UP001527882"/>
    </source>
</evidence>
<protein>
    <recommendedName>
        <fullName evidence="5 11">2-dehydropantoate 2-reductase</fullName>
        <ecNumber evidence="4 11">1.1.1.169</ecNumber>
    </recommendedName>
    <alternativeName>
        <fullName evidence="9 11">Ketopantoate reductase</fullName>
    </alternativeName>
</protein>
<keyword evidence="6 11" id="KW-0566">Pantothenate biosynthesis</keyword>
<keyword evidence="15" id="KW-1185">Reference proteome</keyword>
<dbReference type="InterPro" id="IPR013328">
    <property type="entry name" value="6PGD_dom2"/>
</dbReference>
<dbReference type="SUPFAM" id="SSF48179">
    <property type="entry name" value="6-phosphogluconate dehydrogenase C-terminal domain-like"/>
    <property type="match status" value="1"/>
</dbReference>
<name>A0ABT4Q2V9_9BACL</name>
<evidence type="ECO:0000256" key="6">
    <source>
        <dbReference type="ARBA" id="ARBA00022655"/>
    </source>
</evidence>
<evidence type="ECO:0000256" key="1">
    <source>
        <dbReference type="ARBA" id="ARBA00002919"/>
    </source>
</evidence>
<dbReference type="InterPro" id="IPR013752">
    <property type="entry name" value="KPA_reductase"/>
</dbReference>
<evidence type="ECO:0000259" key="12">
    <source>
        <dbReference type="Pfam" id="PF02558"/>
    </source>
</evidence>
<evidence type="ECO:0000256" key="2">
    <source>
        <dbReference type="ARBA" id="ARBA00004994"/>
    </source>
</evidence>
<dbReference type="InterPro" id="IPR003710">
    <property type="entry name" value="ApbA"/>
</dbReference>
<dbReference type="Proteomes" id="UP001527882">
    <property type="component" value="Unassembled WGS sequence"/>
</dbReference>
<dbReference type="NCBIfam" id="TIGR00745">
    <property type="entry name" value="apbA_panE"/>
    <property type="match status" value="1"/>
</dbReference>
<dbReference type="InterPro" id="IPR008927">
    <property type="entry name" value="6-PGluconate_DH-like_C_sf"/>
</dbReference>
<dbReference type="PANTHER" id="PTHR43765">
    <property type="entry name" value="2-DEHYDROPANTOATE 2-REDUCTASE-RELATED"/>
    <property type="match status" value="1"/>
</dbReference>
<dbReference type="InterPro" id="IPR050838">
    <property type="entry name" value="Ketopantoate_reductase"/>
</dbReference>
<accession>A0ABT4Q2V9</accession>
<evidence type="ECO:0000256" key="4">
    <source>
        <dbReference type="ARBA" id="ARBA00013014"/>
    </source>
</evidence>
<dbReference type="InterPro" id="IPR013332">
    <property type="entry name" value="KPR_N"/>
</dbReference>
<evidence type="ECO:0000259" key="13">
    <source>
        <dbReference type="Pfam" id="PF08546"/>
    </source>
</evidence>
<evidence type="ECO:0000256" key="5">
    <source>
        <dbReference type="ARBA" id="ARBA00019465"/>
    </source>
</evidence>
<evidence type="ECO:0000256" key="8">
    <source>
        <dbReference type="ARBA" id="ARBA00023002"/>
    </source>
</evidence>
<comment type="caution">
    <text evidence="14">The sequence shown here is derived from an EMBL/GenBank/DDBJ whole genome shotgun (WGS) entry which is preliminary data.</text>
</comment>
<evidence type="ECO:0000256" key="3">
    <source>
        <dbReference type="ARBA" id="ARBA00007870"/>
    </source>
</evidence>
<gene>
    <name evidence="14" type="ORF">O9H85_01905</name>
</gene>
<comment type="pathway">
    <text evidence="2 11">Cofactor biosynthesis; (R)-pantothenate biosynthesis; (R)-pantoate from 3-methyl-2-oxobutanoate: step 2/2.</text>
</comment>
<dbReference type="Pfam" id="PF02558">
    <property type="entry name" value="ApbA"/>
    <property type="match status" value="1"/>
</dbReference>
<proteinExistence type="inferred from homology"/>
<keyword evidence="7 11" id="KW-0521">NADP</keyword>
<dbReference type="SUPFAM" id="SSF51735">
    <property type="entry name" value="NAD(P)-binding Rossmann-fold domains"/>
    <property type="match status" value="1"/>
</dbReference>
<sequence>MANITVVGGGAMGLLLCAKLALSGQPAELIVRTDRQRDELRQSGLFLVVNGIRRRIETAGEDAPLVVNALSDMASSTRQIREMMREEPHYIILAVKQTAVTRELAELTAALAKGKAQIVCIQNGIGHVDKLSAVIPLSDIWLSVTTEGALKRSFTEVEHTGTGTTWIGPAEACISEAPDGAGMQKSWLDCLLQAGFHALMSNNITSRVWHKLLINAVINPLTAILRIRNGELPERPEACRLMRELFEEGAGLADKLGIELAPRLWDEVLEVCRLTAANRSSMLQDVLAGRRTEIDSISGGLLDRARVTEHPMPVTQTAYRLVKALEENNQTQAE</sequence>
<comment type="function">
    <text evidence="1 11">Catalyzes the NADPH-dependent reduction of ketopantoate into pantoic acid.</text>
</comment>
<keyword evidence="8 11" id="KW-0560">Oxidoreductase</keyword>
<evidence type="ECO:0000256" key="10">
    <source>
        <dbReference type="ARBA" id="ARBA00048793"/>
    </source>
</evidence>
<dbReference type="RefSeq" id="WP_269879574.1">
    <property type="nucleotide sequence ID" value="NZ_JAQAGZ010000001.1"/>
</dbReference>
<evidence type="ECO:0000256" key="9">
    <source>
        <dbReference type="ARBA" id="ARBA00032024"/>
    </source>
</evidence>
<dbReference type="EMBL" id="JAQAGZ010000001">
    <property type="protein sequence ID" value="MCZ8511212.1"/>
    <property type="molecule type" value="Genomic_DNA"/>
</dbReference>
<evidence type="ECO:0000313" key="14">
    <source>
        <dbReference type="EMBL" id="MCZ8511212.1"/>
    </source>
</evidence>
<dbReference type="Gene3D" id="1.10.1040.10">
    <property type="entry name" value="N-(1-d-carboxylethyl)-l-norvaline Dehydrogenase, domain 2"/>
    <property type="match status" value="1"/>
</dbReference>
<organism evidence="14 15">
    <name type="scientific">Paenibacillus gyeongsangnamensis</name>
    <dbReference type="NCBI Taxonomy" id="3388067"/>
    <lineage>
        <taxon>Bacteria</taxon>
        <taxon>Bacillati</taxon>
        <taxon>Bacillota</taxon>
        <taxon>Bacilli</taxon>
        <taxon>Bacillales</taxon>
        <taxon>Paenibacillaceae</taxon>
        <taxon>Paenibacillus</taxon>
    </lineage>
</organism>
<comment type="catalytic activity">
    <reaction evidence="10 11">
        <text>(R)-pantoate + NADP(+) = 2-dehydropantoate + NADPH + H(+)</text>
        <dbReference type="Rhea" id="RHEA:16233"/>
        <dbReference type="ChEBI" id="CHEBI:11561"/>
        <dbReference type="ChEBI" id="CHEBI:15378"/>
        <dbReference type="ChEBI" id="CHEBI:15980"/>
        <dbReference type="ChEBI" id="CHEBI:57783"/>
        <dbReference type="ChEBI" id="CHEBI:58349"/>
        <dbReference type="EC" id="1.1.1.169"/>
    </reaction>
</comment>
<evidence type="ECO:0000256" key="11">
    <source>
        <dbReference type="RuleBase" id="RU362068"/>
    </source>
</evidence>
<dbReference type="Gene3D" id="3.40.50.720">
    <property type="entry name" value="NAD(P)-binding Rossmann-like Domain"/>
    <property type="match status" value="1"/>
</dbReference>
<evidence type="ECO:0000256" key="7">
    <source>
        <dbReference type="ARBA" id="ARBA00022857"/>
    </source>
</evidence>
<feature type="domain" description="Ketopantoate reductase N-terminal" evidence="12">
    <location>
        <begin position="4"/>
        <end position="170"/>
    </location>
</feature>
<feature type="domain" description="Ketopantoate reductase C-terminal" evidence="13">
    <location>
        <begin position="203"/>
        <end position="326"/>
    </location>
</feature>
<comment type="similarity">
    <text evidence="3 11">Belongs to the ketopantoate reductase family.</text>
</comment>
<dbReference type="Pfam" id="PF08546">
    <property type="entry name" value="ApbA_C"/>
    <property type="match status" value="1"/>
</dbReference>
<dbReference type="EC" id="1.1.1.169" evidence="4 11"/>
<dbReference type="PANTHER" id="PTHR43765:SF2">
    <property type="entry name" value="2-DEHYDROPANTOATE 2-REDUCTASE"/>
    <property type="match status" value="1"/>
</dbReference>
<reference evidence="14 15" key="1">
    <citation type="submission" date="2022-12" db="EMBL/GenBank/DDBJ databases">
        <title>Draft genome sequence of Paenibacillus sp. dW9.</title>
        <authorList>
            <person name="Choi E.-W."/>
            <person name="Kim D.-U."/>
        </authorList>
    </citation>
    <scope>NUCLEOTIDE SEQUENCE [LARGE SCALE GENOMIC DNA]</scope>
    <source>
        <strain evidence="15">dW9</strain>
    </source>
</reference>